<dbReference type="InterPro" id="IPR036047">
    <property type="entry name" value="F-box-like_dom_sf"/>
</dbReference>
<accession>A0A7I8KZ22</accession>
<dbReference type="Gene3D" id="2.120.10.80">
    <property type="entry name" value="Kelch-type beta propeller"/>
    <property type="match status" value="1"/>
</dbReference>
<dbReference type="InterPro" id="IPR006652">
    <property type="entry name" value="Kelch_1"/>
</dbReference>
<dbReference type="OrthoDB" id="191037at2759"/>
<sequence length="371" mass="40324">MDPLIPGLPDDVARACLTRVPYPGFRAVRSVCKQWREELESPAFHEVRRGGGLNRTLVALAQSEQPSSAASVSPLHKNHHRASSGTMPYRMALFEPDSGTWDDLPTAPDHLPHGLPLFCQVAATGRTLVVLGGWDPSSWAASDEVFIYDFLSGDWRRGAPMPGPRRSFFACASDSHRTVYVAGGHDDEKNALRSAMAYDVERDEWAPLPDMAKERDECKGVFRGGAFLVVGGYSTETQGQFGKCSEAFDAAARRWSPVDEDALATGLCPRTCVAGDEGLYRCTSSHVEFRGDSGESTWLPVAELPEEVRLAPCAVALPGGRLMVVGSACHGGPHSCYILEPADGKRPRPWRRAAVPEEYSGHVQASCCLQI</sequence>
<dbReference type="Pfam" id="PF00646">
    <property type="entry name" value="F-box"/>
    <property type="match status" value="1"/>
</dbReference>
<dbReference type="EMBL" id="LR746272">
    <property type="protein sequence ID" value="CAA7403063.1"/>
    <property type="molecule type" value="Genomic_DNA"/>
</dbReference>
<protein>
    <recommendedName>
        <fullName evidence="1">F-box domain-containing protein</fullName>
    </recommendedName>
</protein>
<dbReference type="CDD" id="cd22152">
    <property type="entry name" value="F-box_AtAFR-like"/>
    <property type="match status" value="1"/>
</dbReference>
<name>A0A7I8KZ22_SPIIN</name>
<evidence type="ECO:0000259" key="1">
    <source>
        <dbReference type="Pfam" id="PF00646"/>
    </source>
</evidence>
<dbReference type="GO" id="GO:2000762">
    <property type="term" value="P:regulation of phenylpropanoid metabolic process"/>
    <property type="evidence" value="ECO:0007669"/>
    <property type="project" value="InterPro"/>
</dbReference>
<gene>
    <name evidence="2" type="ORF">SI8410_09013741</name>
</gene>
<dbReference type="GO" id="GO:0080037">
    <property type="term" value="P:negative regulation of cytokinin-activated signaling pathway"/>
    <property type="evidence" value="ECO:0007669"/>
    <property type="project" value="InterPro"/>
</dbReference>
<dbReference type="SMART" id="SM00612">
    <property type="entry name" value="Kelch"/>
    <property type="match status" value="2"/>
</dbReference>
<dbReference type="PANTHER" id="PTHR46407">
    <property type="entry name" value="OS02G0208700 PROTEIN"/>
    <property type="match status" value="1"/>
</dbReference>
<evidence type="ECO:0000313" key="3">
    <source>
        <dbReference type="Proteomes" id="UP000663760"/>
    </source>
</evidence>
<dbReference type="InterPro" id="IPR001810">
    <property type="entry name" value="F-box_dom"/>
</dbReference>
<dbReference type="Pfam" id="PF01344">
    <property type="entry name" value="Kelch_1"/>
    <property type="match status" value="2"/>
</dbReference>
<keyword evidence="3" id="KW-1185">Reference proteome</keyword>
<dbReference type="Proteomes" id="UP000663760">
    <property type="component" value="Chromosome 9"/>
</dbReference>
<feature type="domain" description="F-box" evidence="1">
    <location>
        <begin position="6"/>
        <end position="44"/>
    </location>
</feature>
<dbReference type="InterPro" id="IPR044595">
    <property type="entry name" value="KMD1-4"/>
</dbReference>
<dbReference type="SUPFAM" id="SSF117281">
    <property type="entry name" value="Kelch motif"/>
    <property type="match status" value="1"/>
</dbReference>
<reference evidence="2" key="1">
    <citation type="submission" date="2020-02" db="EMBL/GenBank/DDBJ databases">
        <authorList>
            <person name="Scholz U."/>
            <person name="Mascher M."/>
            <person name="Fiebig A."/>
        </authorList>
    </citation>
    <scope>NUCLEOTIDE SEQUENCE</scope>
</reference>
<dbReference type="AlphaFoldDB" id="A0A7I8KZ22"/>
<evidence type="ECO:0000313" key="2">
    <source>
        <dbReference type="EMBL" id="CAA7403063.1"/>
    </source>
</evidence>
<proteinExistence type="predicted"/>
<dbReference type="SUPFAM" id="SSF81383">
    <property type="entry name" value="F-box domain"/>
    <property type="match status" value="1"/>
</dbReference>
<dbReference type="PANTHER" id="PTHR46407:SF3">
    <property type="entry name" value="OS02G0208700 PROTEIN"/>
    <property type="match status" value="1"/>
</dbReference>
<dbReference type="InterPro" id="IPR015915">
    <property type="entry name" value="Kelch-typ_b-propeller"/>
</dbReference>
<organism evidence="2 3">
    <name type="scientific">Spirodela intermedia</name>
    <name type="common">Intermediate duckweed</name>
    <dbReference type="NCBI Taxonomy" id="51605"/>
    <lineage>
        <taxon>Eukaryota</taxon>
        <taxon>Viridiplantae</taxon>
        <taxon>Streptophyta</taxon>
        <taxon>Embryophyta</taxon>
        <taxon>Tracheophyta</taxon>
        <taxon>Spermatophyta</taxon>
        <taxon>Magnoliopsida</taxon>
        <taxon>Liliopsida</taxon>
        <taxon>Araceae</taxon>
        <taxon>Lemnoideae</taxon>
        <taxon>Spirodela</taxon>
    </lineage>
</organism>